<dbReference type="Gene3D" id="3.30.160.60">
    <property type="entry name" value="Classic Zinc Finger"/>
    <property type="match status" value="1"/>
</dbReference>
<evidence type="ECO:0000313" key="4">
    <source>
        <dbReference type="EMBL" id="ETO32334.1"/>
    </source>
</evidence>
<keyword evidence="1" id="KW-0862">Zinc</keyword>
<evidence type="ECO:0000256" key="1">
    <source>
        <dbReference type="PROSITE-ProRule" id="PRU00042"/>
    </source>
</evidence>
<organism evidence="4 5">
    <name type="scientific">Reticulomyxa filosa</name>
    <dbReference type="NCBI Taxonomy" id="46433"/>
    <lineage>
        <taxon>Eukaryota</taxon>
        <taxon>Sar</taxon>
        <taxon>Rhizaria</taxon>
        <taxon>Retaria</taxon>
        <taxon>Foraminifera</taxon>
        <taxon>Monothalamids</taxon>
        <taxon>Reticulomyxidae</taxon>
        <taxon>Reticulomyxa</taxon>
    </lineage>
</organism>
<dbReference type="SMART" id="SM00355">
    <property type="entry name" value="ZnF_C2H2"/>
    <property type="match status" value="1"/>
</dbReference>
<feature type="domain" description="C2H2-type" evidence="3">
    <location>
        <begin position="5"/>
        <end position="27"/>
    </location>
</feature>
<evidence type="ECO:0000259" key="3">
    <source>
        <dbReference type="PROSITE" id="PS50157"/>
    </source>
</evidence>
<dbReference type="PROSITE" id="PS00028">
    <property type="entry name" value="ZINC_FINGER_C2H2_1"/>
    <property type="match status" value="1"/>
</dbReference>
<dbReference type="AlphaFoldDB" id="X6P2M6"/>
<keyword evidence="5" id="KW-1185">Reference proteome</keyword>
<keyword evidence="1" id="KW-0479">Metal-binding</keyword>
<name>X6P2M6_RETFI</name>
<proteinExistence type="predicted"/>
<dbReference type="PROSITE" id="PS50157">
    <property type="entry name" value="ZINC_FINGER_C2H2_2"/>
    <property type="match status" value="1"/>
</dbReference>
<sequence>MPWTHECPHCGKTFKNGQALGGHISRHRQAGKTKTGNEQRETRTHEEKIEMNDNDEDDYSFARRVAPKYGPSSNMHIAFTEEHVNLILNSSPNKKRKVNQVGVSVKPTLQVNDKRKESDKVREEMGLAITLYHLNMSELATYCDTTLGVFDKWLQGDVTEVEELNSASPSGRVNNEERLLNRETNDSITAKMSEWLKGFSMHGLSNPRYFKFVANTDNLNDLLSNKNPSNAAATATQKTPNISLPFALNKLAQMQAQHVNVQIEAKLNDSAKVVDTLNWNTKSCVTLHQISKQMLDEMGIPSHQGNLIISTAHAAKTVAASYAGIVYFRYYQLIDVKNVIFYIKEYFLFAMQMELIKFLIEKQMITNTYVINYKIIKKILKMIFSNCQIIIKYLDSIYFF</sequence>
<protein>
    <recommendedName>
        <fullName evidence="3">C2H2-type domain-containing protein</fullName>
    </recommendedName>
</protein>
<comment type="caution">
    <text evidence="4">The sequence shown here is derived from an EMBL/GenBank/DDBJ whole genome shotgun (WGS) entry which is preliminary data.</text>
</comment>
<keyword evidence="1" id="KW-0863">Zinc-finger</keyword>
<evidence type="ECO:0000256" key="2">
    <source>
        <dbReference type="SAM" id="MobiDB-lite"/>
    </source>
</evidence>
<feature type="region of interest" description="Disordered" evidence="2">
    <location>
        <begin position="1"/>
        <end position="49"/>
    </location>
</feature>
<dbReference type="Pfam" id="PF13912">
    <property type="entry name" value="zf-C2H2_6"/>
    <property type="match status" value="1"/>
</dbReference>
<feature type="compositionally biased region" description="Basic and acidic residues" evidence="2">
    <location>
        <begin position="35"/>
        <end position="49"/>
    </location>
</feature>
<dbReference type="InterPro" id="IPR013087">
    <property type="entry name" value="Znf_C2H2_type"/>
</dbReference>
<accession>X6P2M6</accession>
<dbReference type="GO" id="GO:0008270">
    <property type="term" value="F:zinc ion binding"/>
    <property type="evidence" value="ECO:0007669"/>
    <property type="project" value="UniProtKB-KW"/>
</dbReference>
<evidence type="ECO:0000313" key="5">
    <source>
        <dbReference type="Proteomes" id="UP000023152"/>
    </source>
</evidence>
<dbReference type="EMBL" id="ASPP01004282">
    <property type="protein sequence ID" value="ETO32334.1"/>
    <property type="molecule type" value="Genomic_DNA"/>
</dbReference>
<gene>
    <name evidence="4" type="ORF">RFI_04783</name>
</gene>
<dbReference type="OrthoDB" id="9411774at2759"/>
<dbReference type="Proteomes" id="UP000023152">
    <property type="component" value="Unassembled WGS sequence"/>
</dbReference>
<reference evidence="4 5" key="1">
    <citation type="journal article" date="2013" name="Curr. Biol.">
        <title>The Genome of the Foraminiferan Reticulomyxa filosa.</title>
        <authorList>
            <person name="Glockner G."/>
            <person name="Hulsmann N."/>
            <person name="Schleicher M."/>
            <person name="Noegel A.A."/>
            <person name="Eichinger L."/>
            <person name="Gallinger C."/>
            <person name="Pawlowski J."/>
            <person name="Sierra R."/>
            <person name="Euteneuer U."/>
            <person name="Pillet L."/>
            <person name="Moustafa A."/>
            <person name="Platzer M."/>
            <person name="Groth M."/>
            <person name="Szafranski K."/>
            <person name="Schliwa M."/>
        </authorList>
    </citation>
    <scope>NUCLEOTIDE SEQUENCE [LARGE SCALE GENOMIC DNA]</scope>
</reference>